<comment type="similarity">
    <text evidence="1">Belongs to the LysR transcriptional regulatory family.</text>
</comment>
<sequence length="309" mass="35368">MRFTLRQLEVFIAVGQVENVSKAAEALALSQSATSTALGELERQFDCQLFDRIGKRLKLNAIGFQLLPKAVSLLDRAEEIEELLQGQTGVGSLDVGATLTIGNYLAPLLIREFRARHPQSRVRLHVRNTSTIVERVVHHELDLGLIEGDLQHEEIVMQPWVADELSVFCAPDHPLAHQSVTMERLLREDWIMREDGSGTRRTLEQAMRHRHQRFEIQLELEHTEGIKRAVEARLGIGCVSRLALKDAFRRGSLAPIHTPDLDLSRQFYFIWHRQKYLTPGLREFLKLCRDTTMHATRSDEITFDHLQTS</sequence>
<dbReference type="PROSITE" id="PS50931">
    <property type="entry name" value="HTH_LYSR"/>
    <property type="match status" value="1"/>
</dbReference>
<dbReference type="InterPro" id="IPR036390">
    <property type="entry name" value="WH_DNA-bd_sf"/>
</dbReference>
<keyword evidence="4" id="KW-0804">Transcription</keyword>
<organism evidence="6 7">
    <name type="scientific">Larsenimonas suaedae</name>
    <dbReference type="NCBI Taxonomy" id="1851019"/>
    <lineage>
        <taxon>Bacteria</taxon>
        <taxon>Pseudomonadati</taxon>
        <taxon>Pseudomonadota</taxon>
        <taxon>Gammaproteobacteria</taxon>
        <taxon>Oceanospirillales</taxon>
        <taxon>Halomonadaceae</taxon>
        <taxon>Larsenimonas</taxon>
    </lineage>
</organism>
<evidence type="ECO:0000256" key="2">
    <source>
        <dbReference type="ARBA" id="ARBA00023015"/>
    </source>
</evidence>
<keyword evidence="2" id="KW-0805">Transcription regulation</keyword>
<dbReference type="RefSeq" id="WP_251593110.1">
    <property type="nucleotide sequence ID" value="NZ_JAMLJI010000002.1"/>
</dbReference>
<dbReference type="NCBIfam" id="NF008095">
    <property type="entry name" value="PRK10837.1"/>
    <property type="match status" value="1"/>
</dbReference>
<dbReference type="SUPFAM" id="SSF46785">
    <property type="entry name" value="Winged helix' DNA-binding domain"/>
    <property type="match status" value="1"/>
</dbReference>
<dbReference type="Proteomes" id="UP001269375">
    <property type="component" value="Unassembled WGS sequence"/>
</dbReference>
<evidence type="ECO:0000313" key="7">
    <source>
        <dbReference type="Proteomes" id="UP001269375"/>
    </source>
</evidence>
<evidence type="ECO:0000313" key="6">
    <source>
        <dbReference type="EMBL" id="MDR5894708.1"/>
    </source>
</evidence>
<dbReference type="Pfam" id="PF03466">
    <property type="entry name" value="LysR_substrate"/>
    <property type="match status" value="1"/>
</dbReference>
<protein>
    <submittedName>
        <fullName evidence="6">LysR family transcriptional regulator</fullName>
    </submittedName>
</protein>
<keyword evidence="3" id="KW-0238">DNA-binding</keyword>
<dbReference type="CDD" id="cd08420">
    <property type="entry name" value="PBP2_CysL_like"/>
    <property type="match status" value="1"/>
</dbReference>
<comment type="caution">
    <text evidence="6">The sequence shown here is derived from an EMBL/GenBank/DDBJ whole genome shotgun (WGS) entry which is preliminary data.</text>
</comment>
<proteinExistence type="inferred from homology"/>
<dbReference type="SUPFAM" id="SSF53850">
    <property type="entry name" value="Periplasmic binding protein-like II"/>
    <property type="match status" value="1"/>
</dbReference>
<evidence type="ECO:0000259" key="5">
    <source>
        <dbReference type="PROSITE" id="PS50931"/>
    </source>
</evidence>
<dbReference type="EMBL" id="JARWAO010000001">
    <property type="protein sequence ID" value="MDR5894708.1"/>
    <property type="molecule type" value="Genomic_DNA"/>
</dbReference>
<dbReference type="PANTHER" id="PTHR30126:SF94">
    <property type="entry name" value="LYSR FAMILY TRANSCRIPTIONAL REGULATOR"/>
    <property type="match status" value="1"/>
</dbReference>
<gene>
    <name evidence="6" type="ORF">QC825_01310</name>
</gene>
<dbReference type="PRINTS" id="PR00039">
    <property type="entry name" value="HTHLYSR"/>
</dbReference>
<accession>A0ABU1GRR3</accession>
<dbReference type="InterPro" id="IPR000847">
    <property type="entry name" value="LysR_HTH_N"/>
</dbReference>
<dbReference type="InterPro" id="IPR005119">
    <property type="entry name" value="LysR_subst-bd"/>
</dbReference>
<dbReference type="Pfam" id="PF00126">
    <property type="entry name" value="HTH_1"/>
    <property type="match status" value="1"/>
</dbReference>
<dbReference type="Gene3D" id="3.40.190.290">
    <property type="match status" value="1"/>
</dbReference>
<dbReference type="InterPro" id="IPR036388">
    <property type="entry name" value="WH-like_DNA-bd_sf"/>
</dbReference>
<dbReference type="Gene3D" id="1.10.10.10">
    <property type="entry name" value="Winged helix-like DNA-binding domain superfamily/Winged helix DNA-binding domain"/>
    <property type="match status" value="1"/>
</dbReference>
<evidence type="ECO:0000256" key="4">
    <source>
        <dbReference type="ARBA" id="ARBA00023163"/>
    </source>
</evidence>
<name>A0ABU1GRR3_9GAMM</name>
<dbReference type="PANTHER" id="PTHR30126">
    <property type="entry name" value="HTH-TYPE TRANSCRIPTIONAL REGULATOR"/>
    <property type="match status" value="1"/>
</dbReference>
<evidence type="ECO:0000256" key="3">
    <source>
        <dbReference type="ARBA" id="ARBA00023125"/>
    </source>
</evidence>
<reference evidence="6 7" key="1">
    <citation type="submission" date="2023-04" db="EMBL/GenBank/DDBJ databases">
        <title>A long-awaited taxogenomic arrangement of the family Halomonadaceae.</title>
        <authorList>
            <person name="De La Haba R."/>
            <person name="Chuvochina M."/>
            <person name="Wittouck S."/>
            <person name="Arahal D.R."/>
            <person name="Sanchez-Porro C."/>
            <person name="Hugenholtz P."/>
            <person name="Ventosa A."/>
        </authorList>
    </citation>
    <scope>NUCLEOTIDE SEQUENCE [LARGE SCALE GENOMIC DNA]</scope>
    <source>
        <strain evidence="6 7">DSM 22428</strain>
    </source>
</reference>
<evidence type="ECO:0000256" key="1">
    <source>
        <dbReference type="ARBA" id="ARBA00009437"/>
    </source>
</evidence>
<keyword evidence="7" id="KW-1185">Reference proteome</keyword>
<feature type="domain" description="HTH lysR-type" evidence="5">
    <location>
        <begin position="3"/>
        <end position="60"/>
    </location>
</feature>